<dbReference type="InterPro" id="IPR051926">
    <property type="entry name" value="Ala_Aminotransferase"/>
</dbReference>
<proteinExistence type="inferred from homology"/>
<name>D3V890_XENBS</name>
<accession>D3V890</accession>
<dbReference type="GO" id="GO:0004021">
    <property type="term" value="F:L-alanine:2-oxoglutarate aminotransferase activity"/>
    <property type="evidence" value="ECO:0007669"/>
    <property type="project" value="UniProtKB-EC"/>
</dbReference>
<dbReference type="HOGENOM" id="CLU_017584_4_2_6"/>
<dbReference type="InterPro" id="IPR015422">
    <property type="entry name" value="PyrdxlP-dep_Trfase_small"/>
</dbReference>
<feature type="domain" description="Aminotransferase class I/classII large" evidence="12">
    <location>
        <begin position="35"/>
        <end position="390"/>
    </location>
</feature>
<evidence type="ECO:0000256" key="5">
    <source>
        <dbReference type="ARBA" id="ARBA00022679"/>
    </source>
</evidence>
<evidence type="ECO:0000256" key="11">
    <source>
        <dbReference type="ARBA" id="ARBA00070476"/>
    </source>
</evidence>
<dbReference type="KEGG" id="xbo:XBJ1_2928"/>
<dbReference type="CDD" id="cd00609">
    <property type="entry name" value="AAT_like"/>
    <property type="match status" value="1"/>
</dbReference>
<dbReference type="eggNOG" id="COG0436">
    <property type="taxonomic scope" value="Bacteria"/>
</dbReference>
<keyword evidence="5 13" id="KW-0808">Transferase</keyword>
<dbReference type="InterPro" id="IPR015421">
    <property type="entry name" value="PyrdxlP-dep_Trfase_major"/>
</dbReference>
<dbReference type="AlphaFoldDB" id="D3V890"/>
<dbReference type="SUPFAM" id="SSF53383">
    <property type="entry name" value="PLP-dependent transferases"/>
    <property type="match status" value="1"/>
</dbReference>
<evidence type="ECO:0000256" key="7">
    <source>
        <dbReference type="ARBA" id="ARBA00026106"/>
    </source>
</evidence>
<dbReference type="STRING" id="406818.XBJ1_2928"/>
<dbReference type="Gene3D" id="3.40.640.10">
    <property type="entry name" value="Type I PLP-dependent aspartate aminotransferase-like (Major domain)"/>
    <property type="match status" value="1"/>
</dbReference>
<dbReference type="InterPro" id="IPR004839">
    <property type="entry name" value="Aminotransferase_I/II_large"/>
</dbReference>
<dbReference type="EMBL" id="FN667741">
    <property type="protein sequence ID" value="CBJ82052.1"/>
    <property type="molecule type" value="Genomic_DNA"/>
</dbReference>
<comment type="subunit">
    <text evidence="3">Homodimer.</text>
</comment>
<evidence type="ECO:0000313" key="14">
    <source>
        <dbReference type="Proteomes" id="UP000002045"/>
    </source>
</evidence>
<comment type="similarity">
    <text evidence="2">Belongs to the class-I pyridoxal-phosphate-dependent aminotransferase family.</text>
</comment>
<protein>
    <recommendedName>
        <fullName evidence="11">Glutamate-pyruvate aminotransferase AlaA</fullName>
        <ecNumber evidence="7">2.6.1.2</ecNumber>
    </recommendedName>
</protein>
<reference evidence="13" key="1">
    <citation type="journal article" date="2011" name="PLoS ONE">
        <title>The entomopathogenic bacterial endosymbionts xenorhabdus and photorhabdus: convergent lifestyles from divergent genomes.</title>
        <authorList>
            <person name="Chaston J.M."/>
            <person name="Suen G."/>
            <person name="Tucker S.L."/>
            <person name="Andersen A.W."/>
            <person name="Bhasin A."/>
            <person name="Bode E."/>
            <person name="Bode H.B."/>
            <person name="Brachmann A.O."/>
            <person name="Cowles C.E."/>
            <person name="Cowles K.N."/>
            <person name="Darby C."/>
            <person name="de Leon L."/>
            <person name="Drace K."/>
            <person name="Du Z."/>
            <person name="Givaudan A."/>
            <person name="Herbert Tran E.E."/>
            <person name="Jewell K.A."/>
            <person name="Knack J.J."/>
            <person name="Krasomil-Osterfeld K.C."/>
            <person name="Kukor R."/>
            <person name="Lanois A."/>
            <person name="Latreille P."/>
            <person name="Leimgruber N.K."/>
            <person name="Lipke C.M."/>
            <person name="Liu R."/>
            <person name="Lu X."/>
            <person name="Martens E.C."/>
            <person name="Marri P.R."/>
            <person name="Medigue C."/>
            <person name="Menard M.L."/>
            <person name="Miller N.M."/>
            <person name="Morales-Soto N."/>
            <person name="Norton S."/>
            <person name="Ogier J.C."/>
            <person name="Orchard S.S."/>
            <person name="Park D."/>
            <person name="Park Y."/>
            <person name="Qurollo B.A."/>
            <person name="Sugar D.R."/>
            <person name="Richards G.R."/>
            <person name="Rouy Z."/>
            <person name="Slominski B."/>
            <person name="Slominski K."/>
            <person name="Snyder H."/>
            <person name="Tjaden B.C."/>
            <person name="van der Hoeven R."/>
            <person name="Welch R.D."/>
            <person name="Wheeler C."/>
            <person name="Xiang B."/>
            <person name="Barbazuk B."/>
            <person name="Gaudriault S."/>
            <person name="Goodner B."/>
            <person name="Slater S.C."/>
            <person name="Forst S."/>
            <person name="Goldman B.S."/>
            <person name="Goodrich-Blair H."/>
        </authorList>
    </citation>
    <scope>NUCLEOTIDE SEQUENCE [LARGE SCALE GENOMIC DNA]</scope>
    <source>
        <strain evidence="13">SS-2004</strain>
    </source>
</reference>
<dbReference type="PANTHER" id="PTHR43488">
    <property type="entry name" value="GLUTAMATE-PYRUVATE AMINOTRANSFERASE ALAA"/>
    <property type="match status" value="1"/>
</dbReference>
<comment type="catalytic activity">
    <reaction evidence="8">
        <text>L-alanine + 2-oxoglutarate = pyruvate + L-glutamate</text>
        <dbReference type="Rhea" id="RHEA:19453"/>
        <dbReference type="ChEBI" id="CHEBI:15361"/>
        <dbReference type="ChEBI" id="CHEBI:16810"/>
        <dbReference type="ChEBI" id="CHEBI:29985"/>
        <dbReference type="ChEBI" id="CHEBI:57972"/>
        <dbReference type="EC" id="2.6.1.2"/>
    </reaction>
    <physiologicalReaction direction="right-to-left" evidence="8">
        <dbReference type="Rhea" id="RHEA:19455"/>
    </physiologicalReaction>
</comment>
<evidence type="ECO:0000313" key="13">
    <source>
        <dbReference type="EMBL" id="CBJ82052.1"/>
    </source>
</evidence>
<evidence type="ECO:0000259" key="12">
    <source>
        <dbReference type="Pfam" id="PF00155"/>
    </source>
</evidence>
<dbReference type="RefSeq" id="WP_012989321.1">
    <property type="nucleotide sequence ID" value="NC_013892.1"/>
</dbReference>
<gene>
    <name evidence="13" type="primary">yfbQ</name>
    <name evidence="13" type="ordered locus">XBJ1_2928</name>
</gene>
<comment type="pathway">
    <text evidence="10">Amino-acid biosynthesis; L-alanine biosynthesis.</text>
</comment>
<comment type="function">
    <text evidence="9">Involved in the biosynthesis of alanine. Catalyzes the transamination of pyruvate by glutamate, leading to the formation of L-alanine and 2-oxoglutarate. Is also able to catalyze the reverse reaction.</text>
</comment>
<dbReference type="FunFam" id="3.40.640.10:FF:000019">
    <property type="entry name" value="Pyridoxal phosphate-dependent aminotransferase"/>
    <property type="match status" value="1"/>
</dbReference>
<keyword evidence="6" id="KW-0663">Pyridoxal phosphate</keyword>
<evidence type="ECO:0000256" key="8">
    <source>
        <dbReference type="ARBA" id="ARBA00051882"/>
    </source>
</evidence>
<keyword evidence="4 13" id="KW-0032">Aminotransferase</keyword>
<sequence length="404" mass="45608">MFSINKSSKLDNVCYDIRGNTLKEAKRLEEEGNKILKLNIGNPAPFGFEAPDEILVDVIRNLATAQGYSDSKGLYSARKAIMQHYQARNMLDITVEDIFIGNGVSELIVQSMQALLNTGDEMLVPAPDYPLWTAAVSLSSGKAVHYLCDEQQGWFPDLDDIRRKITPRTRGIVIINPNNPTGAVYSKELLLEIVEIARQHNLTIFADEIYDKILYDDAQHHSIAALAPDLFTVTFNGLSKTYRVAGFRQGWMVLNGPKKQAKGYIEGLEMLASMRLCANVPMQHAIQTALGGYQSISEFIFPGGRLYEQRNRAWELINQIPGVSCVKPMGALYMFPKIDTKRFNIHDDQKMVLDLLLQEKVLLVQGTAFNWPEPDHFRIVTLPHTTDLQIAIEKFARFIGNYRQ</sequence>
<evidence type="ECO:0000256" key="10">
    <source>
        <dbReference type="ARBA" id="ARBA00060661"/>
    </source>
</evidence>
<dbReference type="PANTHER" id="PTHR43488:SF2">
    <property type="entry name" value="GLUTAMATE-PYRUVATE AMINOTRANSFERASE ALAA"/>
    <property type="match status" value="1"/>
</dbReference>
<dbReference type="InterPro" id="IPR015424">
    <property type="entry name" value="PyrdxlP-dep_Trfase"/>
</dbReference>
<evidence type="ECO:0000256" key="6">
    <source>
        <dbReference type="ARBA" id="ARBA00022898"/>
    </source>
</evidence>
<evidence type="ECO:0000256" key="2">
    <source>
        <dbReference type="ARBA" id="ARBA00007441"/>
    </source>
</evidence>
<dbReference type="Proteomes" id="UP000002045">
    <property type="component" value="Chromosome"/>
</dbReference>
<dbReference type="GO" id="GO:0030170">
    <property type="term" value="F:pyridoxal phosphate binding"/>
    <property type="evidence" value="ECO:0007669"/>
    <property type="project" value="InterPro"/>
</dbReference>
<dbReference type="EC" id="2.6.1.2" evidence="7"/>
<organism evidence="13 14">
    <name type="scientific">Xenorhabdus bovienii (strain SS-2004)</name>
    <name type="common">Xenorhabdus nematophila subsp. bovienii</name>
    <dbReference type="NCBI Taxonomy" id="406818"/>
    <lineage>
        <taxon>Bacteria</taxon>
        <taxon>Pseudomonadati</taxon>
        <taxon>Pseudomonadota</taxon>
        <taxon>Gammaproteobacteria</taxon>
        <taxon>Enterobacterales</taxon>
        <taxon>Morganellaceae</taxon>
        <taxon>Xenorhabdus</taxon>
    </lineage>
</organism>
<evidence type="ECO:0000256" key="9">
    <source>
        <dbReference type="ARBA" id="ARBA00057611"/>
    </source>
</evidence>
<dbReference type="Pfam" id="PF00155">
    <property type="entry name" value="Aminotran_1_2"/>
    <property type="match status" value="1"/>
</dbReference>
<dbReference type="Gene3D" id="3.90.1150.10">
    <property type="entry name" value="Aspartate Aminotransferase, domain 1"/>
    <property type="match status" value="1"/>
</dbReference>
<dbReference type="PATRIC" id="fig|406818.4.peg.2632"/>
<evidence type="ECO:0000256" key="1">
    <source>
        <dbReference type="ARBA" id="ARBA00001933"/>
    </source>
</evidence>
<evidence type="ECO:0000256" key="3">
    <source>
        <dbReference type="ARBA" id="ARBA00011738"/>
    </source>
</evidence>
<evidence type="ECO:0000256" key="4">
    <source>
        <dbReference type="ARBA" id="ARBA00022576"/>
    </source>
</evidence>
<comment type="cofactor">
    <cofactor evidence="1">
        <name>pyridoxal 5'-phosphate</name>
        <dbReference type="ChEBI" id="CHEBI:597326"/>
    </cofactor>
</comment>